<feature type="domain" description="HTH marR-type" evidence="1">
    <location>
        <begin position="1"/>
        <end position="144"/>
    </location>
</feature>
<organism evidence="2 3">
    <name type="scientific">Planotetraspora mira</name>
    <dbReference type="NCBI Taxonomy" id="58121"/>
    <lineage>
        <taxon>Bacteria</taxon>
        <taxon>Bacillati</taxon>
        <taxon>Actinomycetota</taxon>
        <taxon>Actinomycetes</taxon>
        <taxon>Streptosporangiales</taxon>
        <taxon>Streptosporangiaceae</taxon>
        <taxon>Planotetraspora</taxon>
    </lineage>
</organism>
<accession>A0A8J3TXH0</accession>
<dbReference type="PANTHER" id="PTHR33164:SF43">
    <property type="entry name" value="HTH-TYPE TRANSCRIPTIONAL REPRESSOR YETL"/>
    <property type="match status" value="1"/>
</dbReference>
<evidence type="ECO:0000259" key="1">
    <source>
        <dbReference type="PROSITE" id="PS50995"/>
    </source>
</evidence>
<evidence type="ECO:0000313" key="3">
    <source>
        <dbReference type="Proteomes" id="UP000650628"/>
    </source>
</evidence>
<dbReference type="Pfam" id="PF12802">
    <property type="entry name" value="MarR_2"/>
    <property type="match status" value="1"/>
</dbReference>
<reference evidence="2 3" key="1">
    <citation type="submission" date="2021-01" db="EMBL/GenBank/DDBJ databases">
        <title>Whole genome shotgun sequence of Planotetraspora mira NBRC 15435.</title>
        <authorList>
            <person name="Komaki H."/>
            <person name="Tamura T."/>
        </authorList>
    </citation>
    <scope>NUCLEOTIDE SEQUENCE [LARGE SCALE GENOMIC DNA]</scope>
    <source>
        <strain evidence="2 3">NBRC 15435</strain>
    </source>
</reference>
<dbReference type="PANTHER" id="PTHR33164">
    <property type="entry name" value="TRANSCRIPTIONAL REGULATOR, MARR FAMILY"/>
    <property type="match status" value="1"/>
</dbReference>
<dbReference type="SMART" id="SM00347">
    <property type="entry name" value="HTH_MARR"/>
    <property type="match status" value="1"/>
</dbReference>
<name>A0A8J3TXH0_9ACTN</name>
<dbReference type="PROSITE" id="PS50995">
    <property type="entry name" value="HTH_MARR_2"/>
    <property type="match status" value="1"/>
</dbReference>
<proteinExistence type="predicted"/>
<dbReference type="Gene3D" id="1.10.10.10">
    <property type="entry name" value="Winged helix-like DNA-binding domain superfamily/Winged helix DNA-binding domain"/>
    <property type="match status" value="1"/>
</dbReference>
<keyword evidence="3" id="KW-1185">Reference proteome</keyword>
<dbReference type="AlphaFoldDB" id="A0A8J3TXH0"/>
<dbReference type="SUPFAM" id="SSF46785">
    <property type="entry name" value="Winged helix' DNA-binding domain"/>
    <property type="match status" value="1"/>
</dbReference>
<comment type="caution">
    <text evidence="2">The sequence shown here is derived from an EMBL/GenBank/DDBJ whole genome shotgun (WGS) entry which is preliminary data.</text>
</comment>
<gene>
    <name evidence="2" type="ORF">Pmi06nite_77280</name>
</gene>
<dbReference type="InterPro" id="IPR039422">
    <property type="entry name" value="MarR/SlyA-like"/>
</dbReference>
<dbReference type="EMBL" id="BOOO01000048">
    <property type="protein sequence ID" value="GII34286.1"/>
    <property type="molecule type" value="Genomic_DNA"/>
</dbReference>
<dbReference type="InterPro" id="IPR036390">
    <property type="entry name" value="WH_DNA-bd_sf"/>
</dbReference>
<dbReference type="Proteomes" id="UP000650628">
    <property type="component" value="Unassembled WGS sequence"/>
</dbReference>
<dbReference type="GO" id="GO:0003700">
    <property type="term" value="F:DNA-binding transcription factor activity"/>
    <property type="evidence" value="ECO:0007669"/>
    <property type="project" value="InterPro"/>
</dbReference>
<dbReference type="PRINTS" id="PR00598">
    <property type="entry name" value="HTHMARR"/>
</dbReference>
<evidence type="ECO:0000313" key="2">
    <source>
        <dbReference type="EMBL" id="GII34286.1"/>
    </source>
</evidence>
<dbReference type="InterPro" id="IPR000835">
    <property type="entry name" value="HTH_MarR-typ"/>
</dbReference>
<dbReference type="InterPro" id="IPR036388">
    <property type="entry name" value="WH-like_DNA-bd_sf"/>
</dbReference>
<dbReference type="GO" id="GO:0006950">
    <property type="term" value="P:response to stress"/>
    <property type="evidence" value="ECO:0007669"/>
    <property type="project" value="TreeGrafter"/>
</dbReference>
<protein>
    <recommendedName>
        <fullName evidence="1">HTH marR-type domain-containing protein</fullName>
    </recommendedName>
</protein>
<sequence>MVRGMDQSKDLPASPLESLRVINWAQVQAGQEWIQVRGLSLQQAFVLSHLAANPGAIQRDIARATRTTAANVSGVLRGLEARQLVERRFEGGDERSKRVFATDAGIALVAGHDEAMAAADESILAPLTESERATLQVLLDKITAGLSNPGES</sequence>